<sequence length="114" mass="13276">MKYLVVPLFLLLVFNPVLSSDQSQQQTEESKTDIESFWPYFTPYKSPTLVDGIGNSSLLITTRSEMTQKYFNQGLSLLHCFWWFEALRAFKEAILYDDSCAMSYWGIYMALSRS</sequence>
<dbReference type="AlphaFoldDB" id="A0A382FMA9"/>
<proteinExistence type="predicted"/>
<dbReference type="EMBL" id="UINC01050480">
    <property type="protein sequence ID" value="SVB63484.1"/>
    <property type="molecule type" value="Genomic_DNA"/>
</dbReference>
<protein>
    <submittedName>
        <fullName evidence="1">Uncharacterized protein</fullName>
    </submittedName>
</protein>
<evidence type="ECO:0000313" key="1">
    <source>
        <dbReference type="EMBL" id="SVB63484.1"/>
    </source>
</evidence>
<feature type="non-terminal residue" evidence="1">
    <location>
        <position position="114"/>
    </location>
</feature>
<feature type="non-terminal residue" evidence="1">
    <location>
        <position position="1"/>
    </location>
</feature>
<dbReference type="PANTHER" id="PTHR45588:SF1">
    <property type="entry name" value="WW DOMAIN-CONTAINING PROTEIN"/>
    <property type="match status" value="1"/>
</dbReference>
<dbReference type="PANTHER" id="PTHR45588">
    <property type="entry name" value="TPR DOMAIN-CONTAINING PROTEIN"/>
    <property type="match status" value="1"/>
</dbReference>
<name>A0A382FMA9_9ZZZZ</name>
<accession>A0A382FMA9</accession>
<gene>
    <name evidence="1" type="ORF">METZ01_LOCUS216338</name>
</gene>
<organism evidence="1">
    <name type="scientific">marine metagenome</name>
    <dbReference type="NCBI Taxonomy" id="408172"/>
    <lineage>
        <taxon>unclassified sequences</taxon>
        <taxon>metagenomes</taxon>
        <taxon>ecological metagenomes</taxon>
    </lineage>
</organism>
<reference evidence="1" key="1">
    <citation type="submission" date="2018-05" db="EMBL/GenBank/DDBJ databases">
        <authorList>
            <person name="Lanie J.A."/>
            <person name="Ng W.-L."/>
            <person name="Kazmierczak K.M."/>
            <person name="Andrzejewski T.M."/>
            <person name="Davidsen T.M."/>
            <person name="Wayne K.J."/>
            <person name="Tettelin H."/>
            <person name="Glass J.I."/>
            <person name="Rusch D."/>
            <person name="Podicherti R."/>
            <person name="Tsui H.-C.T."/>
            <person name="Winkler M.E."/>
        </authorList>
    </citation>
    <scope>NUCLEOTIDE SEQUENCE</scope>
</reference>